<dbReference type="Gene3D" id="3.40.50.150">
    <property type="entry name" value="Vaccinia Virus protein VP39"/>
    <property type="match status" value="1"/>
</dbReference>
<dbReference type="OrthoDB" id="5973496at2759"/>
<dbReference type="InterPro" id="IPR029063">
    <property type="entry name" value="SAM-dependent_MTases_sf"/>
</dbReference>
<accession>A0A6S7J0C6</accession>
<reference evidence="2" key="1">
    <citation type="submission" date="2020-04" db="EMBL/GenBank/DDBJ databases">
        <authorList>
            <person name="Alioto T."/>
            <person name="Alioto T."/>
            <person name="Gomez Garrido J."/>
        </authorList>
    </citation>
    <scope>NUCLEOTIDE SEQUENCE</scope>
    <source>
        <strain evidence="2">A484AB</strain>
    </source>
</reference>
<dbReference type="CDD" id="cd02440">
    <property type="entry name" value="AdoMet_MTases"/>
    <property type="match status" value="1"/>
</dbReference>
<evidence type="ECO:0000259" key="1">
    <source>
        <dbReference type="Pfam" id="PF13847"/>
    </source>
</evidence>
<name>A0A6S7J0C6_PARCT</name>
<dbReference type="AlphaFoldDB" id="A0A6S7J0C6"/>
<protein>
    <recommendedName>
        <fullName evidence="1">Methyltransferase domain-containing protein</fullName>
    </recommendedName>
</protein>
<comment type="caution">
    <text evidence="2">The sequence shown here is derived from an EMBL/GenBank/DDBJ whole genome shotgun (WGS) entry which is preliminary data.</text>
</comment>
<gene>
    <name evidence="2" type="ORF">PACLA_8A005727</name>
</gene>
<proteinExistence type="predicted"/>
<sequence length="263" mass="29765">MSSALSPGPNKLAANYSQLNEYQMIMGKDFFSSLNKEHGGCLRVLDMGCGTGELTAFIADTVGDNSDVVGVDPISDRINIAFNKNYRENLTFIHGDSSSRFPHYNEAYYDLHFSNLVIQWLNSREKEIFINTAFRILKAGGRLAVHSLEEQSEILATALDLLLNDGITKSKQPVAEYFVNRAEFEKMLKRAGFDIISSENKPASYKFENLDHFLNWIRATYYISESKLCGRKMEEFLQKFANHDGTVTISEPSVYQIIAMKPQ</sequence>
<evidence type="ECO:0000313" key="2">
    <source>
        <dbReference type="EMBL" id="CAB4025246.1"/>
    </source>
</evidence>
<dbReference type="EMBL" id="CACRXK020013501">
    <property type="protein sequence ID" value="CAB4025246.1"/>
    <property type="molecule type" value="Genomic_DNA"/>
</dbReference>
<evidence type="ECO:0000313" key="3">
    <source>
        <dbReference type="Proteomes" id="UP001152795"/>
    </source>
</evidence>
<dbReference type="Proteomes" id="UP001152795">
    <property type="component" value="Unassembled WGS sequence"/>
</dbReference>
<dbReference type="PANTHER" id="PTHR43861">
    <property type="entry name" value="TRANS-ACONITATE 2-METHYLTRANSFERASE-RELATED"/>
    <property type="match status" value="1"/>
</dbReference>
<organism evidence="2 3">
    <name type="scientific">Paramuricea clavata</name>
    <name type="common">Red gorgonian</name>
    <name type="synonym">Violescent sea-whip</name>
    <dbReference type="NCBI Taxonomy" id="317549"/>
    <lineage>
        <taxon>Eukaryota</taxon>
        <taxon>Metazoa</taxon>
        <taxon>Cnidaria</taxon>
        <taxon>Anthozoa</taxon>
        <taxon>Octocorallia</taxon>
        <taxon>Malacalcyonacea</taxon>
        <taxon>Plexauridae</taxon>
        <taxon>Paramuricea</taxon>
    </lineage>
</organism>
<keyword evidence="3" id="KW-1185">Reference proteome</keyword>
<dbReference type="PANTHER" id="PTHR43861:SF1">
    <property type="entry name" value="TRANS-ACONITATE 2-METHYLTRANSFERASE"/>
    <property type="match status" value="1"/>
</dbReference>
<dbReference type="InterPro" id="IPR025714">
    <property type="entry name" value="Methyltranfer_dom"/>
</dbReference>
<dbReference type="SUPFAM" id="SSF53335">
    <property type="entry name" value="S-adenosyl-L-methionine-dependent methyltransferases"/>
    <property type="match status" value="1"/>
</dbReference>
<dbReference type="Pfam" id="PF13847">
    <property type="entry name" value="Methyltransf_31"/>
    <property type="match status" value="1"/>
</dbReference>
<feature type="domain" description="Methyltransferase" evidence="1">
    <location>
        <begin position="42"/>
        <end position="154"/>
    </location>
</feature>